<evidence type="ECO:0000313" key="2">
    <source>
        <dbReference type="EMBL" id="CAH3141394.1"/>
    </source>
</evidence>
<dbReference type="EMBL" id="CALNXI010000818">
    <property type="protein sequence ID" value="CAH3141394.1"/>
    <property type="molecule type" value="Genomic_DNA"/>
</dbReference>
<evidence type="ECO:0000259" key="1">
    <source>
        <dbReference type="PROSITE" id="PS51634"/>
    </source>
</evidence>
<proteinExistence type="predicted"/>
<protein>
    <recommendedName>
        <fullName evidence="1">CRC domain-containing protein</fullName>
    </recommendedName>
</protein>
<organism evidence="2 3">
    <name type="scientific">Porites evermanni</name>
    <dbReference type="NCBI Taxonomy" id="104178"/>
    <lineage>
        <taxon>Eukaryota</taxon>
        <taxon>Metazoa</taxon>
        <taxon>Cnidaria</taxon>
        <taxon>Anthozoa</taxon>
        <taxon>Hexacorallia</taxon>
        <taxon>Scleractinia</taxon>
        <taxon>Fungiina</taxon>
        <taxon>Poritidae</taxon>
        <taxon>Porites</taxon>
    </lineage>
</organism>
<name>A0ABN8PD97_9CNID</name>
<dbReference type="InterPro" id="IPR005172">
    <property type="entry name" value="CRC"/>
</dbReference>
<accession>A0ABN8PD97</accession>
<dbReference type="PROSITE" id="PS51634">
    <property type="entry name" value="CRC"/>
    <property type="match status" value="1"/>
</dbReference>
<evidence type="ECO:0000313" key="3">
    <source>
        <dbReference type="Proteomes" id="UP001159427"/>
    </source>
</evidence>
<dbReference type="Proteomes" id="UP001159427">
    <property type="component" value="Unassembled WGS sequence"/>
</dbReference>
<gene>
    <name evidence="2" type="ORF">PEVE_00042138</name>
</gene>
<reference evidence="2 3" key="1">
    <citation type="submission" date="2022-05" db="EMBL/GenBank/DDBJ databases">
        <authorList>
            <consortium name="Genoscope - CEA"/>
            <person name="William W."/>
        </authorList>
    </citation>
    <scope>NUCLEOTIDE SEQUENCE [LARGE SCALE GENOMIC DNA]</scope>
</reference>
<keyword evidence="3" id="KW-1185">Reference proteome</keyword>
<comment type="caution">
    <text evidence="2">The sequence shown here is derived from an EMBL/GenBank/DDBJ whole genome shotgun (WGS) entry which is preliminary data.</text>
</comment>
<sequence>MPVKELRWGLFKKKQAQSDRLPTTQAALHQAILATITAALWMVEGPRRMGTCYDNLPPAPEAILQLVQCGCSKERCSTNRCQCHKAGLNCTDLCNCSDNGETCDNDVQKEDVL</sequence>
<feature type="domain" description="CRC" evidence="1">
    <location>
        <begin position="65"/>
        <end position="113"/>
    </location>
</feature>